<dbReference type="InterPro" id="IPR023996">
    <property type="entry name" value="TonB-dep_OMP_SusC/RagA"/>
</dbReference>
<gene>
    <name evidence="9" type="ORF">Q4Q35_07280</name>
</gene>
<keyword evidence="3 7" id="KW-1134">Transmembrane beta strand</keyword>
<dbReference type="SUPFAM" id="SSF49464">
    <property type="entry name" value="Carboxypeptidase regulatory domain-like"/>
    <property type="match status" value="1"/>
</dbReference>
<accession>A0ABT8W8Y9</accession>
<feature type="domain" description="TonB-dependent receptor plug" evidence="8">
    <location>
        <begin position="200"/>
        <end position="308"/>
    </location>
</feature>
<evidence type="ECO:0000259" key="8">
    <source>
        <dbReference type="Pfam" id="PF07715"/>
    </source>
</evidence>
<sequence length="1118" mass="123711">MKSFAFLCLTTAFSFTSIDVLSQNSKIKIEADKTLTVDEVFDLIMQQTDYKFIYQEGIFDNFPKTRVKKGIINANKLLNKSLSKGNFNVTITANNTVLVKEKKVDNVIQQKISGTITDNNGLPLPGANILEKGTTNGAQADFDGQFSLTVSGDATLVVTYIGYITKEVAVNSQTNINIVLDQDIAALDEVIVVGYGTAKRRDITGAVERVTLEDSPIARTSNTSILQAIRGATPGVNIGAQNSAGGTPSILIRGTNSINGNNDPLIVLDGIVFLGSINDINPNDIASIDILKDASAAVVYGSRAANGVILINTKKGKTDKPVINLSTSTGFNTWQNKPNVLGRDRYLEKYIVQQNFPTVDDIVWEEEYRDVLQDEGVDTDWIDLISRTGQIQKHNLSVSGRSDNFNYFMSGGYEDHEGVIIGDDFNRITLRTRLQADITDWLKVGLDGSYTNSDFSGVQANVGRAITMAPIGYPYRYDGQPFNTASNTSTDLERYPTANNVESPLWGTDGTQDSFDNRNYYRLAANATVKVPWIKGLKYTVNYTLSKQNRSFDQFEYESHFIALPAQGTPYFDRYSQESIQANLSQAIGRNRRYTDRNYVIDNVINYNNVFGNHSIDATFAATRDYRFTDVSSLIGSDFAAVGNTTLGVKGVHFGTNLQSDYDSTERSNIGYLGRLSYGYDNKYNLTGSIRRDGASVFGADNRWGTFWSVGGAWTVSEESFLKGNDFLNYLKINASYGLNGNQGLDPYETLSPVSAGQPGNIRYAFGDNPSVSQFGISQSGIGNSELGWEETTSLNFGVHAAFLNNRIFLDADVYFSQTRDQIFQRNIPTTSGFSNILASLGQIDNQGVEVSLRTVNVNTEDLNWTSTITYWRNRNEIVSLYGDDIDGDGVEDDDISNSLFIGKPLGAQYGYEYIGVVQESDTQYITDNGAQPGDPMFQDIDGEPGITADDRKILGYNTPSFRMGFANTLEYKNFTLYVLVNGTFGGGKDNYFIGQNPRSNSYGTRFDFNEIENGDWWTPENQSTTNLRPDFNDSRYQGYQSRGFVRVQNVNLSYQFDQNIFDRLNLNVKSLSVYISADNPLVFTDWFGGGDPERGINATSGTLPVMSAYTFGVNLSF</sequence>
<dbReference type="Proteomes" id="UP001176883">
    <property type="component" value="Unassembled WGS sequence"/>
</dbReference>
<dbReference type="Pfam" id="PF07715">
    <property type="entry name" value="Plug"/>
    <property type="match status" value="1"/>
</dbReference>
<keyword evidence="6 7" id="KW-0998">Cell outer membrane</keyword>
<evidence type="ECO:0000256" key="7">
    <source>
        <dbReference type="PROSITE-ProRule" id="PRU01360"/>
    </source>
</evidence>
<protein>
    <submittedName>
        <fullName evidence="9">TonB-dependent receptor</fullName>
    </submittedName>
</protein>
<evidence type="ECO:0000256" key="3">
    <source>
        <dbReference type="ARBA" id="ARBA00022452"/>
    </source>
</evidence>
<evidence type="ECO:0000256" key="1">
    <source>
        <dbReference type="ARBA" id="ARBA00004571"/>
    </source>
</evidence>
<organism evidence="9 10">
    <name type="scientific">Flavivirga aquimarina</name>
    <dbReference type="NCBI Taxonomy" id="2027862"/>
    <lineage>
        <taxon>Bacteria</taxon>
        <taxon>Pseudomonadati</taxon>
        <taxon>Bacteroidota</taxon>
        <taxon>Flavobacteriia</taxon>
        <taxon>Flavobacteriales</taxon>
        <taxon>Flavobacteriaceae</taxon>
        <taxon>Flavivirga</taxon>
    </lineage>
</organism>
<dbReference type="PROSITE" id="PS52016">
    <property type="entry name" value="TONB_DEPENDENT_REC_3"/>
    <property type="match status" value="1"/>
</dbReference>
<keyword evidence="5 7" id="KW-0472">Membrane</keyword>
<dbReference type="InterPro" id="IPR037066">
    <property type="entry name" value="Plug_dom_sf"/>
</dbReference>
<dbReference type="Pfam" id="PF13715">
    <property type="entry name" value="CarbopepD_reg_2"/>
    <property type="match status" value="1"/>
</dbReference>
<dbReference type="Gene3D" id="2.170.130.10">
    <property type="entry name" value="TonB-dependent receptor, plug domain"/>
    <property type="match status" value="1"/>
</dbReference>
<dbReference type="EMBL" id="JAUOEK010000082">
    <property type="protein sequence ID" value="MDO5969604.1"/>
    <property type="molecule type" value="Genomic_DNA"/>
</dbReference>
<comment type="subcellular location">
    <subcellularLocation>
        <location evidence="1 7">Cell outer membrane</location>
        <topology evidence="1 7">Multi-pass membrane protein</topology>
    </subcellularLocation>
</comment>
<dbReference type="InterPro" id="IPR008969">
    <property type="entry name" value="CarboxyPept-like_regulatory"/>
</dbReference>
<keyword evidence="4 7" id="KW-0812">Transmembrane</keyword>
<evidence type="ECO:0000256" key="5">
    <source>
        <dbReference type="ARBA" id="ARBA00023136"/>
    </source>
</evidence>
<dbReference type="NCBIfam" id="TIGR04056">
    <property type="entry name" value="OMP_RagA_SusC"/>
    <property type="match status" value="1"/>
</dbReference>
<evidence type="ECO:0000256" key="4">
    <source>
        <dbReference type="ARBA" id="ARBA00022692"/>
    </source>
</evidence>
<evidence type="ECO:0000256" key="2">
    <source>
        <dbReference type="ARBA" id="ARBA00022448"/>
    </source>
</evidence>
<reference evidence="9" key="1">
    <citation type="submission" date="2023-07" db="EMBL/GenBank/DDBJ databases">
        <title>Two novel species in the genus Flavivirga.</title>
        <authorList>
            <person name="Kwon K."/>
        </authorList>
    </citation>
    <scope>NUCLEOTIDE SEQUENCE</scope>
    <source>
        <strain evidence="9">KCTC 52353</strain>
    </source>
</reference>
<evidence type="ECO:0000256" key="6">
    <source>
        <dbReference type="ARBA" id="ARBA00023237"/>
    </source>
</evidence>
<dbReference type="SUPFAM" id="SSF56935">
    <property type="entry name" value="Porins"/>
    <property type="match status" value="1"/>
</dbReference>
<evidence type="ECO:0000313" key="9">
    <source>
        <dbReference type="EMBL" id="MDO5969604.1"/>
    </source>
</evidence>
<dbReference type="InterPro" id="IPR012910">
    <property type="entry name" value="Plug_dom"/>
</dbReference>
<evidence type="ECO:0000313" key="10">
    <source>
        <dbReference type="Proteomes" id="UP001176883"/>
    </source>
</evidence>
<comment type="caution">
    <text evidence="9">The sequence shown here is derived from an EMBL/GenBank/DDBJ whole genome shotgun (WGS) entry which is preliminary data.</text>
</comment>
<dbReference type="NCBIfam" id="TIGR04057">
    <property type="entry name" value="SusC_RagA_signa"/>
    <property type="match status" value="1"/>
</dbReference>
<dbReference type="InterPro" id="IPR039426">
    <property type="entry name" value="TonB-dep_rcpt-like"/>
</dbReference>
<name>A0ABT8W8Y9_9FLAO</name>
<dbReference type="Gene3D" id="2.60.40.1120">
    <property type="entry name" value="Carboxypeptidase-like, regulatory domain"/>
    <property type="match status" value="1"/>
</dbReference>
<comment type="similarity">
    <text evidence="7">Belongs to the TonB-dependent receptor family.</text>
</comment>
<proteinExistence type="inferred from homology"/>
<keyword evidence="2 7" id="KW-0813">Transport</keyword>
<dbReference type="Gene3D" id="2.40.170.20">
    <property type="entry name" value="TonB-dependent receptor, beta-barrel domain"/>
    <property type="match status" value="1"/>
</dbReference>
<keyword evidence="10" id="KW-1185">Reference proteome</keyword>
<dbReference type="InterPro" id="IPR036942">
    <property type="entry name" value="Beta-barrel_TonB_sf"/>
</dbReference>
<keyword evidence="9" id="KW-0675">Receptor</keyword>
<dbReference type="InterPro" id="IPR023997">
    <property type="entry name" value="TonB-dep_OMP_SusC/RagA_CS"/>
</dbReference>